<organism evidence="2 3">
    <name type="scientific">Rubrivivax gelatinosus</name>
    <name type="common">Rhodocyclus gelatinosus</name>
    <name type="synonym">Rhodopseudomonas gelatinosa</name>
    <dbReference type="NCBI Taxonomy" id="28068"/>
    <lineage>
        <taxon>Bacteria</taxon>
        <taxon>Pseudomonadati</taxon>
        <taxon>Pseudomonadota</taxon>
        <taxon>Betaproteobacteria</taxon>
        <taxon>Burkholderiales</taxon>
        <taxon>Sphaerotilaceae</taxon>
        <taxon>Rubrivivax</taxon>
    </lineage>
</organism>
<dbReference type="Pfam" id="PF08241">
    <property type="entry name" value="Methyltransf_11"/>
    <property type="match status" value="1"/>
</dbReference>
<evidence type="ECO:0000259" key="1">
    <source>
        <dbReference type="Pfam" id="PF08241"/>
    </source>
</evidence>
<dbReference type="GO" id="GO:0032259">
    <property type="term" value="P:methylation"/>
    <property type="evidence" value="ECO:0007669"/>
    <property type="project" value="UniProtKB-KW"/>
</dbReference>
<dbReference type="GO" id="GO:0008757">
    <property type="term" value="F:S-adenosylmethionine-dependent methyltransferase activity"/>
    <property type="evidence" value="ECO:0007669"/>
    <property type="project" value="InterPro"/>
</dbReference>
<dbReference type="RefSeq" id="WP_132644378.1">
    <property type="nucleotide sequence ID" value="NZ_CP181386.1"/>
</dbReference>
<proteinExistence type="predicted"/>
<keyword evidence="2" id="KW-0808">Transferase</keyword>
<comment type="caution">
    <text evidence="2">The sequence shown here is derived from an EMBL/GenBank/DDBJ whole genome shotgun (WGS) entry which is preliminary data.</text>
</comment>
<dbReference type="OrthoDB" id="65624at2"/>
<dbReference type="CDD" id="cd02440">
    <property type="entry name" value="AdoMet_MTases"/>
    <property type="match status" value="1"/>
</dbReference>
<keyword evidence="2" id="KW-0489">Methyltransferase</keyword>
<dbReference type="PANTHER" id="PTHR43591">
    <property type="entry name" value="METHYLTRANSFERASE"/>
    <property type="match status" value="1"/>
</dbReference>
<dbReference type="GeneID" id="99686970"/>
<sequence length="274" mass="29200">MSVLERFLADTHDRHPGVTSDAMARLPVRMAGASHASTYALLADAVPGGPAPLAVLDLACGDGALLSLLAVREQPGLTLHGLDFSAGELAAAARRLGGRARLVRSRAQRLPYADASFDLVLSHMALMLMEDADQVLAELRRVLRPGGVVAALVAAPAPASAVQQVFIDTLRSTETATAWPGLRFPGRAWRDEDGIRGLFSGFADLRIAQVAADLACDPETAWGWYGGVYELLMMPPAERAGFEQRFRDAVAALVADGQAATLPLHFRRVTARRA</sequence>
<accession>A0A4R2MD95</accession>
<reference evidence="2 3" key="1">
    <citation type="submission" date="2019-03" db="EMBL/GenBank/DDBJ databases">
        <title>Genomic Encyclopedia of Type Strains, Phase IV (KMG-IV): sequencing the most valuable type-strain genomes for metagenomic binning, comparative biology and taxonomic classification.</title>
        <authorList>
            <person name="Goeker M."/>
        </authorList>
    </citation>
    <scope>NUCLEOTIDE SEQUENCE [LARGE SCALE GENOMIC DNA]</scope>
    <source>
        <strain evidence="2 3">DSM 1709</strain>
    </source>
</reference>
<dbReference type="Gene3D" id="3.40.50.150">
    <property type="entry name" value="Vaccinia Virus protein VP39"/>
    <property type="match status" value="1"/>
</dbReference>
<dbReference type="InterPro" id="IPR029063">
    <property type="entry name" value="SAM-dependent_MTases_sf"/>
</dbReference>
<dbReference type="Proteomes" id="UP000295106">
    <property type="component" value="Unassembled WGS sequence"/>
</dbReference>
<dbReference type="SUPFAM" id="SSF53335">
    <property type="entry name" value="S-adenosyl-L-methionine-dependent methyltransferases"/>
    <property type="match status" value="1"/>
</dbReference>
<dbReference type="EMBL" id="SLXD01000001">
    <property type="protein sequence ID" value="TCP05369.1"/>
    <property type="molecule type" value="Genomic_DNA"/>
</dbReference>
<gene>
    <name evidence="2" type="ORF">EV684_101241</name>
</gene>
<evidence type="ECO:0000313" key="2">
    <source>
        <dbReference type="EMBL" id="TCP05369.1"/>
    </source>
</evidence>
<dbReference type="AlphaFoldDB" id="A0A4R2MD95"/>
<name>A0A4R2MD95_RUBGE</name>
<evidence type="ECO:0000313" key="3">
    <source>
        <dbReference type="Proteomes" id="UP000295106"/>
    </source>
</evidence>
<protein>
    <submittedName>
        <fullName evidence="2">Methyltransferase family protein</fullName>
    </submittedName>
</protein>
<feature type="domain" description="Methyltransferase type 11" evidence="1">
    <location>
        <begin position="56"/>
        <end position="150"/>
    </location>
</feature>
<dbReference type="InterPro" id="IPR013216">
    <property type="entry name" value="Methyltransf_11"/>
</dbReference>
<dbReference type="PANTHER" id="PTHR43591:SF24">
    <property type="entry name" value="2-METHOXY-6-POLYPRENYL-1,4-BENZOQUINOL METHYLASE, MITOCHONDRIAL"/>
    <property type="match status" value="1"/>
</dbReference>